<dbReference type="AlphaFoldDB" id="A0A1Q8ZV76"/>
<dbReference type="Proteomes" id="UP000186894">
    <property type="component" value="Unassembled WGS sequence"/>
</dbReference>
<reference evidence="3 4" key="1">
    <citation type="submission" date="2016-09" db="EMBL/GenBank/DDBJ databases">
        <title>Rhizobium oryziradicis sp. nov., isolated from the root of rice.</title>
        <authorList>
            <person name="Zhao J."/>
            <person name="Zhang X."/>
        </authorList>
    </citation>
    <scope>NUCLEOTIDE SEQUENCE [LARGE SCALE GENOMIC DNA]</scope>
    <source>
        <strain evidence="3 4">N19</strain>
    </source>
</reference>
<dbReference type="STRING" id="1867956.BJF95_14700"/>
<dbReference type="InterPro" id="IPR011009">
    <property type="entry name" value="Kinase-like_dom_sf"/>
</dbReference>
<dbReference type="Gene3D" id="3.90.1200.10">
    <property type="match status" value="1"/>
</dbReference>
<dbReference type="Pfam" id="PF01636">
    <property type="entry name" value="APH"/>
    <property type="match status" value="1"/>
</dbReference>
<dbReference type="InterPro" id="IPR002575">
    <property type="entry name" value="Aminoglycoside_PTrfase"/>
</dbReference>
<keyword evidence="4" id="KW-1185">Reference proteome</keyword>
<name>A0A1Q8ZV76_9HYPH</name>
<feature type="domain" description="Aminoglycoside phosphotransferase" evidence="2">
    <location>
        <begin position="46"/>
        <end position="133"/>
    </location>
</feature>
<proteinExistence type="inferred from homology"/>
<dbReference type="RefSeq" id="WP_083638703.1">
    <property type="nucleotide sequence ID" value="NZ_MKIM01000023.1"/>
</dbReference>
<dbReference type="InterPro" id="IPR050249">
    <property type="entry name" value="Pseudomonas-type_ThrB"/>
</dbReference>
<dbReference type="OrthoDB" id="241498at2"/>
<dbReference type="GO" id="GO:0004413">
    <property type="term" value="F:homoserine kinase activity"/>
    <property type="evidence" value="ECO:0007669"/>
    <property type="project" value="TreeGrafter"/>
</dbReference>
<comment type="similarity">
    <text evidence="1">Belongs to the pseudomonas-type ThrB family.</text>
</comment>
<sequence>MGTGFGSDAKTTIESVCRQRREVDKALAALPSQKSSKTFSQQPEQALLRNGPQNWLHVIYSKGSCLDYGLIHADLVRKNVLVDGNRIELIDFDDGGLGYRMFDIATALFKSRAEPDYLVIKAALIEGYRRVRVLPDSALLTLPLFMVLRSVTYIGWIGERHDMPDAMERLQRYKADTLALVDDSAMIEDLWSSLRP</sequence>
<dbReference type="EMBL" id="MKIM01000023">
    <property type="protein sequence ID" value="OLP45966.1"/>
    <property type="molecule type" value="Genomic_DNA"/>
</dbReference>
<dbReference type="GO" id="GO:0009088">
    <property type="term" value="P:threonine biosynthetic process"/>
    <property type="evidence" value="ECO:0007669"/>
    <property type="project" value="TreeGrafter"/>
</dbReference>
<comment type="caution">
    <text evidence="3">The sequence shown here is derived from an EMBL/GenBank/DDBJ whole genome shotgun (WGS) entry which is preliminary data.</text>
</comment>
<evidence type="ECO:0000313" key="3">
    <source>
        <dbReference type="EMBL" id="OLP45966.1"/>
    </source>
</evidence>
<dbReference type="PANTHER" id="PTHR21064:SF6">
    <property type="entry name" value="AMINOGLYCOSIDE PHOSPHOTRANSFERASE DOMAIN-CONTAINING PROTEIN"/>
    <property type="match status" value="1"/>
</dbReference>
<dbReference type="SUPFAM" id="SSF56112">
    <property type="entry name" value="Protein kinase-like (PK-like)"/>
    <property type="match status" value="1"/>
</dbReference>
<dbReference type="PANTHER" id="PTHR21064">
    <property type="entry name" value="AMINOGLYCOSIDE PHOSPHOTRANSFERASE DOMAIN-CONTAINING PROTEIN-RELATED"/>
    <property type="match status" value="1"/>
</dbReference>
<evidence type="ECO:0000256" key="1">
    <source>
        <dbReference type="ARBA" id="ARBA00038240"/>
    </source>
</evidence>
<evidence type="ECO:0000259" key="2">
    <source>
        <dbReference type="Pfam" id="PF01636"/>
    </source>
</evidence>
<evidence type="ECO:0000313" key="4">
    <source>
        <dbReference type="Proteomes" id="UP000186894"/>
    </source>
</evidence>
<protein>
    <recommendedName>
        <fullName evidence="2">Aminoglycoside phosphotransferase domain-containing protein</fullName>
    </recommendedName>
</protein>
<organism evidence="3 4">
    <name type="scientific">Rhizobium oryziradicis</name>
    <dbReference type="NCBI Taxonomy" id="1867956"/>
    <lineage>
        <taxon>Bacteria</taxon>
        <taxon>Pseudomonadati</taxon>
        <taxon>Pseudomonadota</taxon>
        <taxon>Alphaproteobacteria</taxon>
        <taxon>Hyphomicrobiales</taxon>
        <taxon>Rhizobiaceae</taxon>
        <taxon>Rhizobium/Agrobacterium group</taxon>
        <taxon>Rhizobium</taxon>
    </lineage>
</organism>
<gene>
    <name evidence="3" type="ORF">BJF95_14700</name>
</gene>
<accession>A0A1Q8ZV76</accession>